<reference evidence="4" key="3">
    <citation type="submission" date="2017-09" db="EMBL/GenBank/DDBJ databases">
        <title>FDA dAtabase for Regulatory Grade micrObial Sequences (FDA-ARGOS): Supporting development and validation of Infectious Disease Dx tests.</title>
        <authorList>
            <person name="Minogue T."/>
            <person name="Wolcott M."/>
            <person name="Wasieloski L."/>
            <person name="Aguilar W."/>
            <person name="Moore D."/>
            <person name="Tallon L."/>
            <person name="Sadzewicz L."/>
            <person name="Ott S."/>
            <person name="Zhao X."/>
            <person name="Nagaraj S."/>
            <person name="Vavikolanu K."/>
            <person name="Aluvathingal J."/>
            <person name="Nadendla S."/>
            <person name="Sichtig H."/>
        </authorList>
    </citation>
    <scope>NUCLEOTIDE SEQUENCE [LARGE SCALE GENOMIC DNA]</scope>
    <source>
        <strain evidence="4">FDAARGOS_390</strain>
    </source>
</reference>
<dbReference type="EMBL" id="PDDY01000004">
    <property type="protein sequence ID" value="PEH37407.1"/>
    <property type="molecule type" value="Genomic_DNA"/>
</dbReference>
<protein>
    <submittedName>
        <fullName evidence="2">Uncharacterized protein</fullName>
    </submittedName>
</protein>
<comment type="caution">
    <text evidence="2">The sequence shown here is derived from an EMBL/GenBank/DDBJ whole genome shotgun (WGS) entry which is preliminary data.</text>
</comment>
<proteinExistence type="predicted"/>
<dbReference type="AlphaFoldDB" id="A0A095HVS2"/>
<evidence type="ECO:0000313" key="3">
    <source>
        <dbReference type="Proteomes" id="UP000029590"/>
    </source>
</evidence>
<evidence type="ECO:0000313" key="1">
    <source>
        <dbReference type="EMBL" id="KGC17614.1"/>
    </source>
</evidence>
<reference evidence="1 3" key="1">
    <citation type="submission" date="2014-04" db="EMBL/GenBank/DDBJ databases">
        <authorList>
            <person name="Bishop-Lilly K.A."/>
            <person name="Broomall S.M."/>
            <person name="Chain P.S."/>
            <person name="Chertkov O."/>
            <person name="Coyne S.R."/>
            <person name="Daligault H.E."/>
            <person name="Davenport K.W."/>
            <person name="Erkkila T."/>
            <person name="Frey K.G."/>
            <person name="Gibbons H.S."/>
            <person name="Gu W."/>
            <person name="Jaissle J."/>
            <person name="Johnson S.L."/>
            <person name="Koroleva G.I."/>
            <person name="Ladner J.T."/>
            <person name="Lo C.-C."/>
            <person name="Minogue T.D."/>
            <person name="Munk C."/>
            <person name="Palacios G.F."/>
            <person name="Redden C.L."/>
            <person name="Rosenzweig C.N."/>
            <person name="Scholz M.B."/>
            <person name="Teshima H."/>
            <person name="Xu Y."/>
        </authorList>
    </citation>
    <scope>NUCLEOTIDE SEQUENCE [LARGE SCALE GENOMIC DNA]</scope>
    <source>
        <strain evidence="1">Gladioli</strain>
        <strain evidence="3">gladioli</strain>
    </source>
</reference>
<name>A0A095HVS2_BURGA</name>
<dbReference type="KEGG" id="bgo:BM43_475"/>
<organism evidence="2 4">
    <name type="scientific">Burkholderia gladioli</name>
    <name type="common">Pseudomonas marginata</name>
    <name type="synonym">Phytomonas marginata</name>
    <dbReference type="NCBI Taxonomy" id="28095"/>
    <lineage>
        <taxon>Bacteria</taxon>
        <taxon>Pseudomonadati</taxon>
        <taxon>Pseudomonadota</taxon>
        <taxon>Betaproteobacteria</taxon>
        <taxon>Burkholderiales</taxon>
        <taxon>Burkholderiaceae</taxon>
        <taxon>Burkholderia</taxon>
    </lineage>
</organism>
<accession>A0A095HVS2</accession>
<sequence length="187" mass="19838">MADDLAAPMPPYGTPFLNGDGRTVTEVWWRFLLKLQRRGGGGQGIDLTQLIQRVDDIEDTTAAAAPSLTLLAALIGRVVELERRELGFVPAPARAQQVPSEVVARLPQVAVVDHAPVARQTLAEQHTEPAAPPASVRAKNGQLKVASSLLDGAASQAATLTNAPLAGNPTKWIPINDNGTVRHVPAW</sequence>
<evidence type="ECO:0000313" key="2">
    <source>
        <dbReference type="EMBL" id="PEH37407.1"/>
    </source>
</evidence>
<dbReference type="RefSeq" id="WP_036049769.1">
    <property type="nucleotide sequence ID" value="NZ_CADEVY010000003.1"/>
</dbReference>
<dbReference type="EMBL" id="JPGG01000015">
    <property type="protein sequence ID" value="KGC17614.1"/>
    <property type="molecule type" value="Genomic_DNA"/>
</dbReference>
<evidence type="ECO:0000313" key="4">
    <source>
        <dbReference type="Proteomes" id="UP000220629"/>
    </source>
</evidence>
<dbReference type="Proteomes" id="UP000220629">
    <property type="component" value="Unassembled WGS sequence"/>
</dbReference>
<gene>
    <name evidence="2" type="ORF">CRM94_22975</name>
    <name evidence="1" type="ORF">DM48_5169</name>
</gene>
<dbReference type="OrthoDB" id="10020352at2"/>
<reference evidence="2" key="2">
    <citation type="submission" date="2017-09" db="EMBL/GenBank/DDBJ databases">
        <title>FDA dAtabase for Regulatory Grade micrObial Sequences (FDA-ARGOS): Supporting development and validation of Infectious Disease Dx tests.</title>
        <authorList>
            <person name="Minogue T."/>
            <person name="Wolcott M."/>
            <person name="Wasieloski L."/>
            <person name="Aguilar W."/>
            <person name="Moore D."/>
            <person name="Tallon L.J."/>
            <person name="Sadzewicz L."/>
            <person name="Ott S."/>
            <person name="Zhao X."/>
            <person name="Nagaraj S."/>
            <person name="Vavikolanu K."/>
            <person name="Aluvathingal J."/>
            <person name="Nadendla S."/>
            <person name="Sichtig H."/>
        </authorList>
    </citation>
    <scope>NUCLEOTIDE SEQUENCE</scope>
    <source>
        <strain evidence="2">FDAARGOS_390</strain>
    </source>
</reference>
<dbReference type="Proteomes" id="UP000029590">
    <property type="component" value="Unassembled WGS sequence"/>
</dbReference>